<comment type="caution">
    <text evidence="1">The sequence shown here is derived from an EMBL/GenBank/DDBJ whole genome shotgun (WGS) entry which is preliminary data.</text>
</comment>
<reference evidence="1 2" key="1">
    <citation type="submission" date="2021-06" db="EMBL/GenBank/DDBJ databases">
        <title>Caerostris darwini draft genome.</title>
        <authorList>
            <person name="Kono N."/>
            <person name="Arakawa K."/>
        </authorList>
    </citation>
    <scope>NUCLEOTIDE SEQUENCE [LARGE SCALE GENOMIC DNA]</scope>
</reference>
<proteinExistence type="predicted"/>
<name>A0AAV4S2Y3_9ARAC</name>
<accession>A0AAV4S2Y3</accession>
<gene>
    <name evidence="1" type="ORF">CDAR_569961</name>
</gene>
<dbReference type="AlphaFoldDB" id="A0AAV4S2Y3"/>
<protein>
    <submittedName>
        <fullName evidence="1">Uncharacterized protein</fullName>
    </submittedName>
</protein>
<evidence type="ECO:0000313" key="2">
    <source>
        <dbReference type="Proteomes" id="UP001054837"/>
    </source>
</evidence>
<sequence length="132" mass="15212">MTRQDMTMRYNHLEADYIAHVMKQLCSGYNPLSVRCLSLKYVPRPLSKINPSLSLSNARAYITPNRLIHPMLIFRHRQPVGTYLHSPNTKILPPKAFLARLYRGVSISSARCRSSGTLGRKRSFRHQGDFIR</sequence>
<keyword evidence="2" id="KW-1185">Reference proteome</keyword>
<organism evidence="1 2">
    <name type="scientific">Caerostris darwini</name>
    <dbReference type="NCBI Taxonomy" id="1538125"/>
    <lineage>
        <taxon>Eukaryota</taxon>
        <taxon>Metazoa</taxon>
        <taxon>Ecdysozoa</taxon>
        <taxon>Arthropoda</taxon>
        <taxon>Chelicerata</taxon>
        <taxon>Arachnida</taxon>
        <taxon>Araneae</taxon>
        <taxon>Araneomorphae</taxon>
        <taxon>Entelegynae</taxon>
        <taxon>Araneoidea</taxon>
        <taxon>Araneidae</taxon>
        <taxon>Caerostris</taxon>
    </lineage>
</organism>
<dbReference type="EMBL" id="BPLQ01006940">
    <property type="protein sequence ID" value="GIY26403.1"/>
    <property type="molecule type" value="Genomic_DNA"/>
</dbReference>
<evidence type="ECO:0000313" key="1">
    <source>
        <dbReference type="EMBL" id="GIY26403.1"/>
    </source>
</evidence>
<dbReference type="Proteomes" id="UP001054837">
    <property type="component" value="Unassembled WGS sequence"/>
</dbReference>